<dbReference type="GO" id="GO:0004497">
    <property type="term" value="F:monooxygenase activity"/>
    <property type="evidence" value="ECO:0007669"/>
    <property type="project" value="UniProtKB-KW"/>
</dbReference>
<evidence type="ECO:0000256" key="10">
    <source>
        <dbReference type="ARBA" id="ARBA00023136"/>
    </source>
</evidence>
<dbReference type="PANTHER" id="PTHR24282">
    <property type="entry name" value="CYTOCHROME P450 FAMILY MEMBER"/>
    <property type="match status" value="1"/>
</dbReference>
<comment type="similarity">
    <text evidence="2">Belongs to the cytochrome P450 family.</text>
</comment>
<evidence type="ECO:0000256" key="4">
    <source>
        <dbReference type="ARBA" id="ARBA00022692"/>
    </source>
</evidence>
<dbReference type="AlphaFoldDB" id="A0A0A9EG19"/>
<name>A0A0A9EG19_ARUDO</name>
<sequence length="140" mass="16236">MLPIFSACCVETITRWENSMPSEGSYEIDVWPKFQNITGDVISRTAFGSSYQEGMRIFHLQGEPAERLIQSIQTIFIPGYWFLPTKNNRRMREIDREVRKILRGIIGKREKAIKIGETINDDLLGLLLEPNMRNQMGMQI</sequence>
<evidence type="ECO:0000256" key="6">
    <source>
        <dbReference type="ARBA" id="ARBA00022989"/>
    </source>
</evidence>
<evidence type="ECO:0000256" key="2">
    <source>
        <dbReference type="ARBA" id="ARBA00010617"/>
    </source>
</evidence>
<evidence type="ECO:0000256" key="9">
    <source>
        <dbReference type="ARBA" id="ARBA00023033"/>
    </source>
</evidence>
<keyword evidence="10" id="KW-0472">Membrane</keyword>
<evidence type="ECO:0000313" key="11">
    <source>
        <dbReference type="EMBL" id="JAD99674.1"/>
    </source>
</evidence>
<dbReference type="GO" id="GO:0016020">
    <property type="term" value="C:membrane"/>
    <property type="evidence" value="ECO:0007669"/>
    <property type="project" value="UniProtKB-SubCell"/>
</dbReference>
<dbReference type="InterPro" id="IPR036396">
    <property type="entry name" value="Cyt_P450_sf"/>
</dbReference>
<keyword evidence="8" id="KW-0408">Iron</keyword>
<keyword evidence="7" id="KW-0560">Oxidoreductase</keyword>
<dbReference type="Gene3D" id="1.20.120.990">
    <property type="entry name" value="Glycosyltransferase family 88, C-terminal domain"/>
    <property type="match status" value="1"/>
</dbReference>
<reference evidence="11" key="1">
    <citation type="submission" date="2014-09" db="EMBL/GenBank/DDBJ databases">
        <authorList>
            <person name="Magalhaes I.L.F."/>
            <person name="Oliveira U."/>
            <person name="Santos F.R."/>
            <person name="Vidigal T.H.D.A."/>
            <person name="Brescovit A.D."/>
            <person name="Santos A.J."/>
        </authorList>
    </citation>
    <scope>NUCLEOTIDE SEQUENCE</scope>
    <source>
        <tissue evidence="11">Shoot tissue taken approximately 20 cm above the soil surface</tissue>
    </source>
</reference>
<evidence type="ECO:0000256" key="8">
    <source>
        <dbReference type="ARBA" id="ARBA00023004"/>
    </source>
</evidence>
<dbReference type="GO" id="GO:0016705">
    <property type="term" value="F:oxidoreductase activity, acting on paired donors, with incorporation or reduction of molecular oxygen"/>
    <property type="evidence" value="ECO:0007669"/>
    <property type="project" value="InterPro"/>
</dbReference>
<keyword evidence="6" id="KW-1133">Transmembrane helix</keyword>
<keyword evidence="3" id="KW-0349">Heme</keyword>
<dbReference type="GO" id="GO:0005506">
    <property type="term" value="F:iron ion binding"/>
    <property type="evidence" value="ECO:0007669"/>
    <property type="project" value="InterPro"/>
</dbReference>
<protein>
    <submittedName>
        <fullName evidence="11">Uncharacterized protein</fullName>
    </submittedName>
</protein>
<dbReference type="InterPro" id="IPR050665">
    <property type="entry name" value="Cytochrome_P450_Monooxygen"/>
</dbReference>
<proteinExistence type="inferred from homology"/>
<keyword evidence="9" id="KW-0503">Monooxygenase</keyword>
<reference evidence="11" key="2">
    <citation type="journal article" date="2015" name="Data Brief">
        <title>Shoot transcriptome of the giant reed, Arundo donax.</title>
        <authorList>
            <person name="Barrero R.A."/>
            <person name="Guerrero F.D."/>
            <person name="Moolhuijzen P."/>
            <person name="Goolsby J.A."/>
            <person name="Tidwell J."/>
            <person name="Bellgard S.E."/>
            <person name="Bellgard M.I."/>
        </authorList>
    </citation>
    <scope>NUCLEOTIDE SEQUENCE</scope>
    <source>
        <tissue evidence="11">Shoot tissue taken approximately 20 cm above the soil surface</tissue>
    </source>
</reference>
<evidence type="ECO:0000256" key="5">
    <source>
        <dbReference type="ARBA" id="ARBA00022723"/>
    </source>
</evidence>
<keyword evidence="5" id="KW-0479">Metal-binding</keyword>
<dbReference type="SUPFAM" id="SSF48264">
    <property type="entry name" value="Cytochrome P450"/>
    <property type="match status" value="1"/>
</dbReference>
<dbReference type="EMBL" id="GBRH01198221">
    <property type="protein sequence ID" value="JAD99674.1"/>
    <property type="molecule type" value="Transcribed_RNA"/>
</dbReference>
<dbReference type="GO" id="GO:0020037">
    <property type="term" value="F:heme binding"/>
    <property type="evidence" value="ECO:0007669"/>
    <property type="project" value="InterPro"/>
</dbReference>
<dbReference type="GO" id="GO:0006629">
    <property type="term" value="P:lipid metabolic process"/>
    <property type="evidence" value="ECO:0007669"/>
    <property type="project" value="UniProtKB-ARBA"/>
</dbReference>
<keyword evidence="4" id="KW-0812">Transmembrane</keyword>
<dbReference type="PANTHER" id="PTHR24282:SF255">
    <property type="entry name" value="CYTOCHROME P450 72A11-RELATED"/>
    <property type="match status" value="1"/>
</dbReference>
<evidence type="ECO:0000256" key="3">
    <source>
        <dbReference type="ARBA" id="ARBA00022617"/>
    </source>
</evidence>
<evidence type="ECO:0000256" key="1">
    <source>
        <dbReference type="ARBA" id="ARBA00004370"/>
    </source>
</evidence>
<organism evidence="11">
    <name type="scientific">Arundo donax</name>
    <name type="common">Giant reed</name>
    <name type="synonym">Donax arundinaceus</name>
    <dbReference type="NCBI Taxonomy" id="35708"/>
    <lineage>
        <taxon>Eukaryota</taxon>
        <taxon>Viridiplantae</taxon>
        <taxon>Streptophyta</taxon>
        <taxon>Embryophyta</taxon>
        <taxon>Tracheophyta</taxon>
        <taxon>Spermatophyta</taxon>
        <taxon>Magnoliopsida</taxon>
        <taxon>Liliopsida</taxon>
        <taxon>Poales</taxon>
        <taxon>Poaceae</taxon>
        <taxon>PACMAD clade</taxon>
        <taxon>Arundinoideae</taxon>
        <taxon>Arundineae</taxon>
        <taxon>Arundo</taxon>
    </lineage>
</organism>
<comment type="subcellular location">
    <subcellularLocation>
        <location evidence="1">Membrane</location>
    </subcellularLocation>
</comment>
<accession>A0A0A9EG19</accession>
<evidence type="ECO:0000256" key="7">
    <source>
        <dbReference type="ARBA" id="ARBA00023002"/>
    </source>
</evidence>